<dbReference type="EMBL" id="JAVRRD010000001">
    <property type="protein sequence ID" value="KAK5064708.1"/>
    <property type="molecule type" value="Genomic_DNA"/>
</dbReference>
<evidence type="ECO:0000313" key="2">
    <source>
        <dbReference type="Proteomes" id="UP001358417"/>
    </source>
</evidence>
<comment type="caution">
    <text evidence="1">The sequence shown here is derived from an EMBL/GenBank/DDBJ whole genome shotgun (WGS) entry which is preliminary data.</text>
</comment>
<accession>A0AAV9NR74</accession>
<dbReference type="Proteomes" id="UP001358417">
    <property type="component" value="Unassembled WGS sequence"/>
</dbReference>
<sequence>MGHAGAAPSAMPYKFMNLRKISRVDSGDLIQELRRLERKTFPSSEVFPFEQSILSRQNTEVLVGLSDAPTLDDRGWEQDFWKCSFNKPVHGLAEELTSGSTKKTIAPYVYTPLLDFWCKTQLTITMLLGKLGLKCHTLCSPETDF</sequence>
<organism evidence="1 2">
    <name type="scientific">Exophiala bonariae</name>
    <dbReference type="NCBI Taxonomy" id="1690606"/>
    <lineage>
        <taxon>Eukaryota</taxon>
        <taxon>Fungi</taxon>
        <taxon>Dikarya</taxon>
        <taxon>Ascomycota</taxon>
        <taxon>Pezizomycotina</taxon>
        <taxon>Eurotiomycetes</taxon>
        <taxon>Chaetothyriomycetidae</taxon>
        <taxon>Chaetothyriales</taxon>
        <taxon>Herpotrichiellaceae</taxon>
        <taxon>Exophiala</taxon>
    </lineage>
</organism>
<name>A0AAV9NR74_9EURO</name>
<evidence type="ECO:0000313" key="1">
    <source>
        <dbReference type="EMBL" id="KAK5064708.1"/>
    </source>
</evidence>
<gene>
    <name evidence="1" type="ORF">LTR84_000542</name>
</gene>
<dbReference type="RefSeq" id="XP_064712032.1">
    <property type="nucleotide sequence ID" value="XM_064844172.1"/>
</dbReference>
<dbReference type="AlphaFoldDB" id="A0AAV9NR74"/>
<protein>
    <submittedName>
        <fullName evidence="1">Uncharacterized protein</fullName>
    </submittedName>
</protein>
<dbReference type="GeneID" id="89968764"/>
<reference evidence="1 2" key="1">
    <citation type="submission" date="2023-08" db="EMBL/GenBank/DDBJ databases">
        <title>Black Yeasts Isolated from many extreme environments.</title>
        <authorList>
            <person name="Coleine C."/>
            <person name="Stajich J.E."/>
            <person name="Selbmann L."/>
        </authorList>
    </citation>
    <scope>NUCLEOTIDE SEQUENCE [LARGE SCALE GENOMIC DNA]</scope>
    <source>
        <strain evidence="1 2">CCFEE 5792</strain>
    </source>
</reference>
<keyword evidence="2" id="KW-1185">Reference proteome</keyword>
<proteinExistence type="predicted"/>